<dbReference type="FunFam" id="2.10.220.10:FF:000001">
    <property type="entry name" value="Receptor protein-tyrosine kinase"/>
    <property type="match status" value="1"/>
</dbReference>
<dbReference type="Pfam" id="PF14843">
    <property type="entry name" value="GF_recep_IV"/>
    <property type="match status" value="1"/>
</dbReference>
<keyword evidence="28" id="KW-0539">Nucleus</keyword>
<evidence type="ECO:0000256" key="29">
    <source>
        <dbReference type="ARBA" id="ARBA00023278"/>
    </source>
</evidence>
<sequence length="1554" mass="168127">MRRVPRTGRGGGRLLRQGEARGRGCAGVPRAGRGCCSARGRHGGEDAPGPQDGAGVGRLLRQGEAREGKARGRRCARVPGTGRGGGGLLRQGEARGAEVRTGPRDGGGGGGTGGGGAPGSPGRGGGEGAAPPGGDTGAEVRPGPRDAAGGRGLPARGRHGGGVARGSPGPGGGCCSARGRHGGNDAPGLQDGAGGGRLLRQGEAREGKARGRRCAGVPRTGRGGAAPPGGDTGRGGTGAEVRPGPRDGAGGGGGTGGGGTPGSPGPRDGAPPPAVWAAQLLPPPPPPPPGPSPGGPARPGPRPRPRPRELDVRAAPRPQPPPPARCARPRPRESVPGPSPREPVPRPPPRRRDLRPRRPPPAAMRPPGPVGAALLALLAAHLQASPALEEKRVCQGTSNRLTQLGTFEDHFLSLQRMFNNCEVVLGNLEITYMQRNYDLSFLKTIQEVAGYVLIALNTVEKIPLENLQIIRGNVLYENTHALSVLSNYGSNKTGLQELPLRNLHEILQGAVRFSNNPVLCNVETIQWRDIVDNDFISNMSMDIQNQAGRCQKCDPSCPNGSCWGPGKENCQKLTKIICAQQCSGRCRGRSPSDCCHNQCAAGCTGPRESDCLVCRKFRDEATCKDTCPPLMLYNPTTYQMDVNPEGKYSFGATCVKKCPRNYVVTDHGSCVRACSSDSYEVEEDGVRKCKKCEGPCRKVCNGIGIGEFKDTLSINATNIKHFKNCTSISGDLHILPVAFRGDSFTHTLPLDPKELDILKTVKEITGFLLIQAWPENRTDLHAFENLEIIRGRTKQHGQFSLAVVGLNITSLGLRSLKEISDGDVIISGNRKLCYANTINWKKLFGTSSQKTKIINNKDEKACKAIGHVCHPLCSSEGCWGPGPRDCVSCRNVSRGKECVEKCNILEGEPREFVENSECIQCHPECLPQAMNITCTGRGPDSCIKCAHYIDGPHCVKTCPAGIMGENNTLVWKFSDGSRMCHLCHPNCTYGCEGPGLEGCAKPGPKIPSIATGIVGGLLLVVVVALGVGLFLRRRHIVRKRTLRRLLQERELVEPLTPSGEAPNQALLRILKETEFKKIKVLGSGAFGTVYKGLWIPEGEKVKIPVAIKELREATSPKANKEILDEAYVMASVDNPHVCRLLGICLTSTVQLITQLMPFGCLLDYVREHKDNIGSQHLLNWCVQIAKGMNYLEDRRLVHRDLAARNVLVKTPQHVKITDFGLAKLLGAEEKEYHAEGGKVPIKWMALESILHRIYTHQSDVWSYGVTVWELMTFGSKPYDGIPASEISTILEKGERLPQPPICTIDVYMIMVKCWMIDADSRPKFRELIIEFSKMARDPQRYLVIQGDERMHLPSPTDSNFYRALMDEEDMEDVVDADEYLIPQQGFFHSPSTSRTPLLSSLTCPLKEDSFLQRYSSDPTGTLTEDNIDDTFLPAPEYINQSVPKRPAGSVQNPVYHNQPLNPAPARDPHYQNPHSNAVDNPEYLNTHPTCVNSVLDRPSLWTQEANHQISLDNPDYQQDFFPKEAKSNGIFKGPAAENADYLRVAPPSSEFIGA</sequence>
<dbReference type="InterPro" id="IPR001245">
    <property type="entry name" value="Ser-Thr/Tyr_kinase_cat_dom"/>
</dbReference>
<dbReference type="Proteomes" id="UP000694542">
    <property type="component" value="Chromosome 18"/>
</dbReference>
<keyword evidence="24" id="KW-0564">Palmitate</keyword>
<dbReference type="Pfam" id="PF00757">
    <property type="entry name" value="Furin-like"/>
    <property type="match status" value="1"/>
</dbReference>
<feature type="compositionally biased region" description="Basic and acidic residues" evidence="35">
    <location>
        <begin position="92"/>
        <end position="103"/>
    </location>
</feature>
<name>A0A8C0QCP1_CANLF</name>
<dbReference type="InterPro" id="IPR000719">
    <property type="entry name" value="Prot_kinase_dom"/>
</dbReference>
<evidence type="ECO:0000256" key="19">
    <source>
        <dbReference type="ARBA" id="ARBA00022843"/>
    </source>
</evidence>
<proteinExistence type="predicted"/>
<keyword evidence="19" id="KW-0832">Ubl conjugation</keyword>
<dbReference type="GO" id="GO:0048471">
    <property type="term" value="C:perinuclear region of cytoplasm"/>
    <property type="evidence" value="ECO:0007669"/>
    <property type="project" value="UniProtKB-ARBA"/>
</dbReference>
<dbReference type="GO" id="GO:0042059">
    <property type="term" value="P:negative regulation of epidermal growth factor receptor signaling pathway"/>
    <property type="evidence" value="ECO:0007669"/>
    <property type="project" value="UniProtKB-ARBA"/>
</dbReference>
<dbReference type="PRINTS" id="PR00109">
    <property type="entry name" value="TYRKINASE"/>
</dbReference>
<dbReference type="InterPro" id="IPR050122">
    <property type="entry name" value="RTK"/>
</dbReference>
<evidence type="ECO:0000256" key="10">
    <source>
        <dbReference type="ARBA" id="ARBA00022679"/>
    </source>
</evidence>
<dbReference type="InterPro" id="IPR011009">
    <property type="entry name" value="Kinase-like_dom_sf"/>
</dbReference>
<evidence type="ECO:0000256" key="33">
    <source>
        <dbReference type="ARBA" id="ARBA00074007"/>
    </source>
</evidence>
<evidence type="ECO:0000256" key="25">
    <source>
        <dbReference type="ARBA" id="ARBA00023157"/>
    </source>
</evidence>
<evidence type="ECO:0000256" key="32">
    <source>
        <dbReference type="ARBA" id="ARBA00051243"/>
    </source>
</evidence>
<keyword evidence="27" id="KW-0325">Glycoprotein</keyword>
<keyword evidence="30" id="KW-0449">Lipoprotein</keyword>
<dbReference type="GO" id="GO:0050679">
    <property type="term" value="P:positive regulation of epithelial cell proliferation"/>
    <property type="evidence" value="ECO:0007669"/>
    <property type="project" value="UniProtKB-ARBA"/>
</dbReference>
<dbReference type="PANTHER" id="PTHR24416:SF91">
    <property type="entry name" value="EPIDERMAL GROWTH FACTOR RECEPTOR"/>
    <property type="match status" value="1"/>
</dbReference>
<keyword evidence="9" id="KW-0597">Phosphoprotein</keyword>
<dbReference type="SUPFAM" id="SSF57184">
    <property type="entry name" value="Growth factor receptor domain"/>
    <property type="match status" value="2"/>
</dbReference>
<keyword evidence="29" id="KW-0379">Hydroxylation</keyword>
<evidence type="ECO:0000256" key="9">
    <source>
        <dbReference type="ARBA" id="ARBA00022553"/>
    </source>
</evidence>
<evidence type="ECO:0000256" key="20">
    <source>
        <dbReference type="ARBA" id="ARBA00022989"/>
    </source>
</evidence>
<keyword evidence="26" id="KW-0675">Receptor</keyword>
<dbReference type="Gene3D" id="1.10.510.10">
    <property type="entry name" value="Transferase(Phosphotransferase) domain 1"/>
    <property type="match status" value="1"/>
</dbReference>
<feature type="domain" description="Protein kinase" evidence="37">
    <location>
        <begin position="1075"/>
        <end position="1342"/>
    </location>
</feature>
<keyword evidence="12" id="KW-0732">Signal</keyword>
<evidence type="ECO:0000256" key="18">
    <source>
        <dbReference type="ARBA" id="ARBA00022840"/>
    </source>
</evidence>
<keyword evidence="17" id="KW-0256">Endoplasmic reticulum</keyword>
<evidence type="ECO:0000256" key="7">
    <source>
        <dbReference type="ARBA" id="ARBA00022481"/>
    </source>
</evidence>
<organism evidence="38 39">
    <name type="scientific">Canis lupus familiaris</name>
    <name type="common">Dog</name>
    <name type="synonym">Canis familiaris</name>
    <dbReference type="NCBI Taxonomy" id="9615"/>
    <lineage>
        <taxon>Eukaryota</taxon>
        <taxon>Metazoa</taxon>
        <taxon>Chordata</taxon>
        <taxon>Craniata</taxon>
        <taxon>Vertebrata</taxon>
        <taxon>Euteleostomi</taxon>
        <taxon>Mammalia</taxon>
        <taxon>Eutheria</taxon>
        <taxon>Laurasiatheria</taxon>
        <taxon>Carnivora</taxon>
        <taxon>Caniformia</taxon>
        <taxon>Canidae</taxon>
        <taxon>Canis</taxon>
    </lineage>
</organism>
<dbReference type="InterPro" id="IPR020635">
    <property type="entry name" value="Tyr_kinase_cat_dom"/>
</dbReference>
<dbReference type="Gene3D" id="2.10.220.10">
    <property type="entry name" value="Hormone Receptor, Insulin-like Growth Factor Receptor 1, Chain A, domain 2"/>
    <property type="match status" value="3"/>
</dbReference>
<feature type="compositionally biased region" description="Pro residues" evidence="35">
    <location>
        <begin position="281"/>
        <end position="302"/>
    </location>
</feature>
<dbReference type="Pfam" id="PF21314">
    <property type="entry name" value="TM_ErbB1"/>
    <property type="match status" value="1"/>
</dbReference>
<feature type="compositionally biased region" description="Pro residues" evidence="35">
    <location>
        <begin position="359"/>
        <end position="368"/>
    </location>
</feature>
<feature type="compositionally biased region" description="Gly residues" evidence="35">
    <location>
        <begin position="221"/>
        <end position="238"/>
    </location>
</feature>
<evidence type="ECO:0000313" key="39">
    <source>
        <dbReference type="Proteomes" id="UP000694542"/>
    </source>
</evidence>
<dbReference type="InterPro" id="IPR049328">
    <property type="entry name" value="TM_ErbB1"/>
</dbReference>
<keyword evidence="23" id="KW-0829">Tyrosine-protein kinase</keyword>
<feature type="compositionally biased region" description="Gly residues" evidence="35">
    <location>
        <begin position="160"/>
        <end position="174"/>
    </location>
</feature>
<dbReference type="PANTHER" id="PTHR24416">
    <property type="entry name" value="TYROSINE-PROTEIN KINASE RECEPTOR"/>
    <property type="match status" value="1"/>
</dbReference>
<keyword evidence="7" id="KW-0488">Methylation</keyword>
<keyword evidence="10" id="KW-0808">Transferase</keyword>
<dbReference type="InterPro" id="IPR032778">
    <property type="entry name" value="GF_recep_IV"/>
</dbReference>
<feature type="compositionally biased region" description="Low complexity" evidence="35">
    <location>
        <begin position="129"/>
        <end position="147"/>
    </location>
</feature>
<keyword evidence="11 36" id="KW-0812">Transmembrane</keyword>
<dbReference type="SMART" id="SM00219">
    <property type="entry name" value="TyrKc"/>
    <property type="match status" value="1"/>
</dbReference>
<evidence type="ECO:0000256" key="16">
    <source>
        <dbReference type="ARBA" id="ARBA00022777"/>
    </source>
</evidence>
<dbReference type="SMART" id="SM00261">
    <property type="entry name" value="FU"/>
    <property type="match status" value="4"/>
</dbReference>
<dbReference type="InterPro" id="IPR044912">
    <property type="entry name" value="Egfr_JX_dom"/>
</dbReference>
<evidence type="ECO:0000256" key="12">
    <source>
        <dbReference type="ARBA" id="ARBA00022729"/>
    </source>
</evidence>
<feature type="compositionally biased region" description="Basic and acidic residues" evidence="35">
    <location>
        <begin position="200"/>
        <end position="209"/>
    </location>
</feature>
<dbReference type="Pfam" id="PF01030">
    <property type="entry name" value="Recep_L_domain"/>
    <property type="match status" value="2"/>
</dbReference>
<dbReference type="FunFam" id="1.10.510.10:FF:000027">
    <property type="entry name" value="Receptor protein-tyrosine kinase"/>
    <property type="match status" value="1"/>
</dbReference>
<evidence type="ECO:0000256" key="4">
    <source>
        <dbReference type="ARBA" id="ARBA00004614"/>
    </source>
</evidence>
<keyword evidence="8" id="KW-1017">Isopeptide bond</keyword>
<dbReference type="CDD" id="cd00064">
    <property type="entry name" value="FU"/>
    <property type="match status" value="3"/>
</dbReference>
<dbReference type="GO" id="GO:0009986">
    <property type="term" value="C:cell surface"/>
    <property type="evidence" value="ECO:0007669"/>
    <property type="project" value="UniProtKB-ARBA"/>
</dbReference>
<dbReference type="InterPro" id="IPR006212">
    <property type="entry name" value="Furin_repeat"/>
</dbReference>
<evidence type="ECO:0000256" key="11">
    <source>
        <dbReference type="ARBA" id="ARBA00022692"/>
    </source>
</evidence>
<evidence type="ECO:0000256" key="36">
    <source>
        <dbReference type="SAM" id="Phobius"/>
    </source>
</evidence>
<dbReference type="GO" id="GO:0038134">
    <property type="term" value="P:ERBB2-EGFR signaling pathway"/>
    <property type="evidence" value="ECO:0007669"/>
    <property type="project" value="UniProtKB-ARBA"/>
</dbReference>
<keyword evidence="22 36" id="KW-0472">Membrane</keyword>
<dbReference type="FunFam" id="3.30.200.20:FF:000044">
    <property type="entry name" value="Receptor protein-tyrosine kinase"/>
    <property type="match status" value="1"/>
</dbReference>
<reference evidence="38" key="1">
    <citation type="submission" date="2018-10" db="EMBL/GenBank/DDBJ databases">
        <title>De novo assembly of a Great Dane genome.</title>
        <authorList>
            <person name="Kidd J.M."/>
            <person name="Pendleton A.L."/>
            <person name="Shen F."/>
            <person name="Emery S."/>
        </authorList>
    </citation>
    <scope>NUCLEOTIDE SEQUENCE [LARGE SCALE GENOMIC DNA]</scope>
    <source>
        <strain evidence="38">Great Dane</strain>
    </source>
</reference>
<dbReference type="EC" id="2.7.10.1" evidence="5"/>
<dbReference type="FunFam" id="3.80.20.20:FF:000006">
    <property type="entry name" value="Receptor protein-tyrosine kinase"/>
    <property type="match status" value="1"/>
</dbReference>
<dbReference type="GO" id="GO:0010008">
    <property type="term" value="C:endosome membrane"/>
    <property type="evidence" value="ECO:0007669"/>
    <property type="project" value="UniProtKB-SubCell"/>
</dbReference>
<dbReference type="GO" id="GO:0000139">
    <property type="term" value="C:Golgi membrane"/>
    <property type="evidence" value="ECO:0007669"/>
    <property type="project" value="UniProtKB-SubCell"/>
</dbReference>
<dbReference type="Ensembl" id="ENSCAFT00040014115.1">
    <property type="protein sequence ID" value="ENSCAFP00040012211.1"/>
    <property type="gene ID" value="ENSCAFG00040007492.1"/>
</dbReference>
<evidence type="ECO:0000256" key="14">
    <source>
        <dbReference type="ARBA" id="ARBA00022741"/>
    </source>
</evidence>
<accession>A0A8C0QCP1</accession>
<dbReference type="InterPro" id="IPR000494">
    <property type="entry name" value="Rcpt_L-dom"/>
</dbReference>
<feature type="compositionally biased region" description="Gly residues" evidence="35">
    <location>
        <begin position="104"/>
        <end position="128"/>
    </location>
</feature>
<dbReference type="Pfam" id="PF07714">
    <property type="entry name" value="PK_Tyr_Ser-Thr"/>
    <property type="match status" value="1"/>
</dbReference>
<evidence type="ECO:0000256" key="15">
    <source>
        <dbReference type="ARBA" id="ARBA00022753"/>
    </source>
</evidence>
<dbReference type="GO" id="GO:0031965">
    <property type="term" value="C:nuclear membrane"/>
    <property type="evidence" value="ECO:0007669"/>
    <property type="project" value="UniProtKB-SubCell"/>
</dbReference>
<feature type="compositionally biased region" description="Pro residues" evidence="35">
    <location>
        <begin position="337"/>
        <end position="347"/>
    </location>
</feature>
<evidence type="ECO:0000256" key="1">
    <source>
        <dbReference type="ARBA" id="ARBA00004115"/>
    </source>
</evidence>
<feature type="compositionally biased region" description="Basic and acidic residues" evidence="35">
    <location>
        <begin position="61"/>
        <end position="70"/>
    </location>
</feature>
<dbReference type="InterPro" id="IPR036941">
    <property type="entry name" value="Rcpt_L-dom_sf"/>
</dbReference>
<dbReference type="SUPFAM" id="SSF52058">
    <property type="entry name" value="L domain-like"/>
    <property type="match status" value="2"/>
</dbReference>
<evidence type="ECO:0000256" key="3">
    <source>
        <dbReference type="ARBA" id="ARBA00004608"/>
    </source>
</evidence>
<keyword evidence="14 34" id="KW-0547">Nucleotide-binding</keyword>
<keyword evidence="15" id="KW-0967">Endosome</keyword>
<feature type="binding site" evidence="34">
    <location>
        <position position="1108"/>
    </location>
    <ligand>
        <name>ATP</name>
        <dbReference type="ChEBI" id="CHEBI:30616"/>
    </ligand>
</feature>
<evidence type="ECO:0000256" key="13">
    <source>
        <dbReference type="ARBA" id="ARBA00022737"/>
    </source>
</evidence>
<dbReference type="GO" id="GO:0016323">
    <property type="term" value="C:basolateral plasma membrane"/>
    <property type="evidence" value="ECO:0007669"/>
    <property type="project" value="UniProtKB-ARBA"/>
</dbReference>
<dbReference type="GO" id="GO:0005789">
    <property type="term" value="C:endoplasmic reticulum membrane"/>
    <property type="evidence" value="ECO:0007669"/>
    <property type="project" value="UniProtKB-SubCell"/>
</dbReference>
<evidence type="ECO:0000256" key="2">
    <source>
        <dbReference type="ARBA" id="ARBA00004251"/>
    </source>
</evidence>
<dbReference type="SUPFAM" id="SSF56112">
    <property type="entry name" value="Protein kinase-like (PK-like)"/>
    <property type="match status" value="1"/>
</dbReference>
<comment type="subcellular location">
    <subcellularLocation>
        <location evidence="2">Cell membrane</location>
        <topology evidence="2">Single-pass type I membrane protein</topology>
    </subcellularLocation>
    <subcellularLocation>
        <location evidence="1">Endoplasmic reticulum membrane</location>
        <topology evidence="1">Single-pass type I membrane protein</topology>
    </subcellularLocation>
    <subcellularLocation>
        <location evidence="3">Endosome membrane</location>
    </subcellularLocation>
    <subcellularLocation>
        <location evidence="4">Golgi apparatus membrane</location>
        <topology evidence="4">Single-pass type I membrane protein</topology>
    </subcellularLocation>
    <subcellularLocation>
        <location evidence="31">Nucleus membrane</location>
        <topology evidence="31">Single-pass type I membrane protein</topology>
    </subcellularLocation>
</comment>
<keyword evidence="18 34" id="KW-0067">ATP-binding</keyword>
<keyword evidence="20 36" id="KW-1133">Transmembrane helix</keyword>
<evidence type="ECO:0000256" key="30">
    <source>
        <dbReference type="ARBA" id="ARBA00023288"/>
    </source>
</evidence>
<comment type="catalytic activity">
    <reaction evidence="32">
        <text>L-tyrosyl-[protein] + ATP = O-phospho-L-tyrosyl-[protein] + ADP + H(+)</text>
        <dbReference type="Rhea" id="RHEA:10596"/>
        <dbReference type="Rhea" id="RHEA-COMP:10136"/>
        <dbReference type="Rhea" id="RHEA-COMP:20101"/>
        <dbReference type="ChEBI" id="CHEBI:15378"/>
        <dbReference type="ChEBI" id="CHEBI:30616"/>
        <dbReference type="ChEBI" id="CHEBI:46858"/>
        <dbReference type="ChEBI" id="CHEBI:61978"/>
        <dbReference type="ChEBI" id="CHEBI:456216"/>
        <dbReference type="EC" id="2.7.10.1"/>
    </reaction>
</comment>
<evidence type="ECO:0000256" key="28">
    <source>
        <dbReference type="ARBA" id="ARBA00023242"/>
    </source>
</evidence>
<evidence type="ECO:0000259" key="37">
    <source>
        <dbReference type="PROSITE" id="PS50011"/>
    </source>
</evidence>
<evidence type="ECO:0000256" key="17">
    <source>
        <dbReference type="ARBA" id="ARBA00022824"/>
    </source>
</evidence>
<dbReference type="InterPro" id="IPR008266">
    <property type="entry name" value="Tyr_kinase_AS"/>
</dbReference>
<evidence type="ECO:0000256" key="5">
    <source>
        <dbReference type="ARBA" id="ARBA00011902"/>
    </source>
</evidence>
<feature type="transmembrane region" description="Helical" evidence="36">
    <location>
        <begin position="1009"/>
        <end position="1031"/>
    </location>
</feature>
<dbReference type="InterPro" id="IPR017441">
    <property type="entry name" value="Protein_kinase_ATP_BS"/>
</dbReference>
<keyword evidence="21" id="KW-0333">Golgi apparatus</keyword>
<dbReference type="CDD" id="cd05108">
    <property type="entry name" value="PTKc_EGFR"/>
    <property type="match status" value="1"/>
</dbReference>
<feature type="compositionally biased region" description="Basic residues" evidence="35">
    <location>
        <begin position="348"/>
        <end position="358"/>
    </location>
</feature>
<evidence type="ECO:0000256" key="35">
    <source>
        <dbReference type="SAM" id="MobiDB-lite"/>
    </source>
</evidence>
<evidence type="ECO:0000256" key="21">
    <source>
        <dbReference type="ARBA" id="ARBA00023034"/>
    </source>
</evidence>
<evidence type="ECO:0000256" key="6">
    <source>
        <dbReference type="ARBA" id="ARBA00022475"/>
    </source>
</evidence>
<dbReference type="PROSITE" id="PS00109">
    <property type="entry name" value="PROTEIN_KINASE_TYR"/>
    <property type="match status" value="1"/>
</dbReference>
<feature type="compositionally biased region" description="Gly residues" evidence="35">
    <location>
        <begin position="247"/>
        <end position="262"/>
    </location>
</feature>
<dbReference type="GO" id="GO:0005524">
    <property type="term" value="F:ATP binding"/>
    <property type="evidence" value="ECO:0007669"/>
    <property type="project" value="UniProtKB-UniRule"/>
</dbReference>
<feature type="region of interest" description="Disordered" evidence="35">
    <location>
        <begin position="1"/>
        <end position="368"/>
    </location>
</feature>
<evidence type="ECO:0000256" key="8">
    <source>
        <dbReference type="ARBA" id="ARBA00022499"/>
    </source>
</evidence>
<dbReference type="Gene3D" id="3.30.200.20">
    <property type="entry name" value="Phosphorylase Kinase, domain 1"/>
    <property type="match status" value="1"/>
</dbReference>
<evidence type="ECO:0000256" key="27">
    <source>
        <dbReference type="ARBA" id="ARBA00023180"/>
    </source>
</evidence>
<dbReference type="PROSITE" id="PS50011">
    <property type="entry name" value="PROTEIN_KINASE_DOM"/>
    <property type="match status" value="1"/>
</dbReference>
<dbReference type="PROSITE" id="PS00107">
    <property type="entry name" value="PROTEIN_KINASE_ATP"/>
    <property type="match status" value="1"/>
</dbReference>
<dbReference type="FunFam" id="2.10.220.10:FF:000008">
    <property type="entry name" value="Receptor protein-tyrosine kinase"/>
    <property type="match status" value="1"/>
</dbReference>
<keyword evidence="16" id="KW-0418">Kinase</keyword>
<dbReference type="FunFam" id="3.80.20.20:FF:000005">
    <property type="entry name" value="Receptor protein-tyrosine kinase"/>
    <property type="match status" value="1"/>
</dbReference>
<evidence type="ECO:0000256" key="26">
    <source>
        <dbReference type="ARBA" id="ARBA00023170"/>
    </source>
</evidence>
<dbReference type="GO" id="GO:0005006">
    <property type="term" value="F:epidermal growth factor receptor activity"/>
    <property type="evidence" value="ECO:0007669"/>
    <property type="project" value="UniProtKB-ARBA"/>
</dbReference>
<keyword evidence="6" id="KW-1003">Cell membrane</keyword>
<evidence type="ECO:0000256" key="23">
    <source>
        <dbReference type="ARBA" id="ARBA00023137"/>
    </source>
</evidence>
<dbReference type="InterPro" id="IPR006211">
    <property type="entry name" value="Furin-like_Cys-rich_dom"/>
</dbReference>
<dbReference type="InterPro" id="IPR009030">
    <property type="entry name" value="Growth_fac_rcpt_cys_sf"/>
</dbReference>
<dbReference type="Gene3D" id="6.10.250.2930">
    <property type="match status" value="1"/>
</dbReference>
<evidence type="ECO:0000256" key="34">
    <source>
        <dbReference type="PROSITE-ProRule" id="PRU10141"/>
    </source>
</evidence>
<evidence type="ECO:0000256" key="31">
    <source>
        <dbReference type="ARBA" id="ARBA00046292"/>
    </source>
</evidence>
<protein>
    <recommendedName>
        <fullName evidence="33">Epidermal growth factor receptor</fullName>
        <ecNumber evidence="5">2.7.10.1</ecNumber>
    </recommendedName>
</protein>
<dbReference type="Gene3D" id="3.80.20.20">
    <property type="entry name" value="Receptor L-domain"/>
    <property type="match status" value="2"/>
</dbReference>
<evidence type="ECO:0000256" key="24">
    <source>
        <dbReference type="ARBA" id="ARBA00023139"/>
    </source>
</evidence>
<keyword evidence="25" id="KW-1015">Disulfide bond</keyword>
<evidence type="ECO:0000256" key="22">
    <source>
        <dbReference type="ARBA" id="ARBA00023136"/>
    </source>
</evidence>
<reference evidence="38" key="2">
    <citation type="submission" date="2025-08" db="UniProtKB">
        <authorList>
            <consortium name="Ensembl"/>
        </authorList>
    </citation>
    <scope>IDENTIFICATION</scope>
</reference>
<evidence type="ECO:0000313" key="38">
    <source>
        <dbReference type="Ensembl" id="ENSCAFP00040012211.1"/>
    </source>
</evidence>
<keyword evidence="13" id="KW-0677">Repeat</keyword>
<dbReference type="GO" id="GO:0030139">
    <property type="term" value="C:endocytic vesicle"/>
    <property type="evidence" value="ECO:0007669"/>
    <property type="project" value="UniProtKB-ARBA"/>
</dbReference>